<accession>G7WB63</accession>
<sequence length="53" mass="5980">MAAWASWADQRQITVNSQNLREYASSNQTSGIRGTLYKIARRAATSCRGNYRV</sequence>
<dbReference type="Proteomes" id="UP000006346">
    <property type="component" value="Chromosome"/>
</dbReference>
<dbReference type="AlphaFoldDB" id="G7WB63"/>
<evidence type="ECO:0000313" key="1">
    <source>
        <dbReference type="EMBL" id="AET67844.1"/>
    </source>
</evidence>
<dbReference type="EMBL" id="CP003108">
    <property type="protein sequence ID" value="AET67844.1"/>
    <property type="molecule type" value="Genomic_DNA"/>
</dbReference>
<organism evidence="1 2">
    <name type="scientific">Desulfosporosinus orientis (strain ATCC 19365 / DSM 765 / NCIMB 8382 / VKM B-1628 / Singapore I)</name>
    <name type="common">Desulfotomaculum orientis</name>
    <dbReference type="NCBI Taxonomy" id="768706"/>
    <lineage>
        <taxon>Bacteria</taxon>
        <taxon>Bacillati</taxon>
        <taxon>Bacillota</taxon>
        <taxon>Clostridia</taxon>
        <taxon>Eubacteriales</taxon>
        <taxon>Desulfitobacteriaceae</taxon>
        <taxon>Desulfosporosinus</taxon>
    </lineage>
</organism>
<gene>
    <name evidence="1" type="ordered locus">Desor_2242</name>
</gene>
<dbReference type="HOGENOM" id="CLU_3060900_0_0_9"/>
<dbReference type="KEGG" id="dor:Desor_2242"/>
<keyword evidence="2" id="KW-1185">Reference proteome</keyword>
<reference evidence="2" key="1">
    <citation type="submission" date="2011-11" db="EMBL/GenBank/DDBJ databases">
        <title>Complete sequence of Desulfosporosinus orientis DSM 765.</title>
        <authorList>
            <person name="Lucas S."/>
            <person name="Han J."/>
            <person name="Lapidus A."/>
            <person name="Cheng J.-F."/>
            <person name="Goodwin L."/>
            <person name="Pitluck S."/>
            <person name="Peters L."/>
            <person name="Ovchinnikova G."/>
            <person name="Teshima H."/>
            <person name="Detter J.C."/>
            <person name="Han C."/>
            <person name="Tapia R."/>
            <person name="Land M."/>
            <person name="Hauser L."/>
            <person name="Kyrpides N."/>
            <person name="Ivanova N."/>
            <person name="Pagani I."/>
            <person name="Pester M."/>
            <person name="Spring S."/>
            <person name="Ollivier B."/>
            <person name="Rattei T."/>
            <person name="Klenk H.-P."/>
            <person name="Wagner M."/>
            <person name="Loy A."/>
            <person name="Woyke T."/>
        </authorList>
    </citation>
    <scope>NUCLEOTIDE SEQUENCE [LARGE SCALE GENOMIC DNA]</scope>
    <source>
        <strain evidence="2">ATCC 19365 / DSM 765 / NCIMB 8382 / VKM B-1628</strain>
    </source>
</reference>
<reference evidence="1 2" key="2">
    <citation type="journal article" date="2012" name="J. Bacteriol.">
        <title>Complete genome sequences of Desulfosporosinus orientis DSM765T, Desulfosporosinus youngiae DSM17734T, Desulfosporosinus meridiei DSM13257T, and Desulfosporosinus acidiphilus DSM22704T.</title>
        <authorList>
            <person name="Pester M."/>
            <person name="Brambilla E."/>
            <person name="Alazard D."/>
            <person name="Rattei T."/>
            <person name="Weinmaier T."/>
            <person name="Han J."/>
            <person name="Lucas S."/>
            <person name="Lapidus A."/>
            <person name="Cheng J.F."/>
            <person name="Goodwin L."/>
            <person name="Pitluck S."/>
            <person name="Peters L."/>
            <person name="Ovchinnikova G."/>
            <person name="Teshima H."/>
            <person name="Detter J.C."/>
            <person name="Han C.S."/>
            <person name="Tapia R."/>
            <person name="Land M.L."/>
            <person name="Hauser L."/>
            <person name="Kyrpides N.C."/>
            <person name="Ivanova N.N."/>
            <person name="Pagani I."/>
            <person name="Huntmann M."/>
            <person name="Wei C.L."/>
            <person name="Davenport K.W."/>
            <person name="Daligault H."/>
            <person name="Chain P.S."/>
            <person name="Chen A."/>
            <person name="Mavromatis K."/>
            <person name="Markowitz V."/>
            <person name="Szeto E."/>
            <person name="Mikhailova N."/>
            <person name="Pati A."/>
            <person name="Wagner M."/>
            <person name="Woyke T."/>
            <person name="Ollivier B."/>
            <person name="Klenk H.P."/>
            <person name="Spring S."/>
            <person name="Loy A."/>
        </authorList>
    </citation>
    <scope>NUCLEOTIDE SEQUENCE [LARGE SCALE GENOMIC DNA]</scope>
    <source>
        <strain evidence="2">ATCC 19365 / DSM 765 / NCIMB 8382 / VKM B-1628</strain>
    </source>
</reference>
<dbReference type="STRING" id="768706.Desor_2242"/>
<proteinExistence type="predicted"/>
<name>G7WB63_DESOD</name>
<evidence type="ECO:0000313" key="2">
    <source>
        <dbReference type="Proteomes" id="UP000006346"/>
    </source>
</evidence>
<protein>
    <submittedName>
        <fullName evidence="1">Uncharacterized protein</fullName>
    </submittedName>
</protein>